<accession>A0A8D8CL65</accession>
<dbReference type="EMBL" id="HBUE01215597">
    <property type="protein sequence ID" value="CAG6536766.1"/>
    <property type="molecule type" value="Transcribed_RNA"/>
</dbReference>
<organism evidence="1">
    <name type="scientific">Culex pipiens</name>
    <name type="common">House mosquito</name>
    <dbReference type="NCBI Taxonomy" id="7175"/>
    <lineage>
        <taxon>Eukaryota</taxon>
        <taxon>Metazoa</taxon>
        <taxon>Ecdysozoa</taxon>
        <taxon>Arthropoda</taxon>
        <taxon>Hexapoda</taxon>
        <taxon>Insecta</taxon>
        <taxon>Pterygota</taxon>
        <taxon>Neoptera</taxon>
        <taxon>Endopterygota</taxon>
        <taxon>Diptera</taxon>
        <taxon>Nematocera</taxon>
        <taxon>Culicoidea</taxon>
        <taxon>Culicidae</taxon>
        <taxon>Culicinae</taxon>
        <taxon>Culicini</taxon>
        <taxon>Culex</taxon>
        <taxon>Culex</taxon>
    </lineage>
</organism>
<dbReference type="AlphaFoldDB" id="A0A8D8CL65"/>
<sequence>MSAALTVLFRRPSWRPFRRRTKLNCLRVLPAGLPNVRRTREDLEEHRIWKPTEGTRFVPLRLWPFWAVRKSVTCRHCSGGPLIDKWLSKEAFRDVRTSWWTDVTPFGREHSSR</sequence>
<dbReference type="EMBL" id="HBUE01322157">
    <property type="protein sequence ID" value="CAG6588766.1"/>
    <property type="molecule type" value="Transcribed_RNA"/>
</dbReference>
<dbReference type="EMBL" id="HBUE01125958">
    <property type="protein sequence ID" value="CAG6494779.1"/>
    <property type="molecule type" value="Transcribed_RNA"/>
</dbReference>
<name>A0A8D8CL65_CULPI</name>
<evidence type="ECO:0000313" key="1">
    <source>
        <dbReference type="EMBL" id="CAG6494779.1"/>
    </source>
</evidence>
<reference evidence="1" key="1">
    <citation type="submission" date="2021-05" db="EMBL/GenBank/DDBJ databases">
        <authorList>
            <person name="Alioto T."/>
            <person name="Alioto T."/>
            <person name="Gomez Garrido J."/>
        </authorList>
    </citation>
    <scope>NUCLEOTIDE SEQUENCE</scope>
</reference>
<proteinExistence type="predicted"/>
<protein>
    <submittedName>
        <fullName evidence="1">(northern house mosquito) hypothetical protein</fullName>
    </submittedName>
</protein>